<accession>V4A917</accession>
<dbReference type="CTD" id="20238785"/>
<proteinExistence type="predicted"/>
<keyword evidence="2" id="KW-0812">Transmembrane</keyword>
<dbReference type="HOGENOM" id="CLU_1604580_0_0_1"/>
<dbReference type="GeneID" id="20238785"/>
<gene>
    <name evidence="3" type="ORF">LOTGIDRAFT_161819</name>
</gene>
<dbReference type="KEGG" id="lgi:LOTGIDRAFT_161819"/>
<dbReference type="EMBL" id="KB201931">
    <property type="protein sequence ID" value="ESO93257.1"/>
    <property type="molecule type" value="Genomic_DNA"/>
</dbReference>
<evidence type="ECO:0000313" key="4">
    <source>
        <dbReference type="Proteomes" id="UP000030746"/>
    </source>
</evidence>
<evidence type="ECO:0000313" key="3">
    <source>
        <dbReference type="EMBL" id="ESO93257.1"/>
    </source>
</evidence>
<keyword evidence="4" id="KW-1185">Reference proteome</keyword>
<reference evidence="3 4" key="1">
    <citation type="journal article" date="2013" name="Nature">
        <title>Insights into bilaterian evolution from three spiralian genomes.</title>
        <authorList>
            <person name="Simakov O."/>
            <person name="Marletaz F."/>
            <person name="Cho S.J."/>
            <person name="Edsinger-Gonzales E."/>
            <person name="Havlak P."/>
            <person name="Hellsten U."/>
            <person name="Kuo D.H."/>
            <person name="Larsson T."/>
            <person name="Lv J."/>
            <person name="Arendt D."/>
            <person name="Savage R."/>
            <person name="Osoegawa K."/>
            <person name="de Jong P."/>
            <person name="Grimwood J."/>
            <person name="Chapman J.A."/>
            <person name="Shapiro H."/>
            <person name="Aerts A."/>
            <person name="Otillar R.P."/>
            <person name="Terry A.Y."/>
            <person name="Boore J.L."/>
            <person name="Grigoriev I.V."/>
            <person name="Lindberg D.R."/>
            <person name="Seaver E.C."/>
            <person name="Weisblat D.A."/>
            <person name="Putnam N.H."/>
            <person name="Rokhsar D.S."/>
        </authorList>
    </citation>
    <scope>NUCLEOTIDE SEQUENCE [LARGE SCALE GENOMIC DNA]</scope>
</reference>
<dbReference type="Proteomes" id="UP000030746">
    <property type="component" value="Unassembled WGS sequence"/>
</dbReference>
<evidence type="ECO:0000256" key="1">
    <source>
        <dbReference type="SAM" id="MobiDB-lite"/>
    </source>
</evidence>
<organism evidence="3 4">
    <name type="scientific">Lottia gigantea</name>
    <name type="common">Giant owl limpet</name>
    <dbReference type="NCBI Taxonomy" id="225164"/>
    <lineage>
        <taxon>Eukaryota</taxon>
        <taxon>Metazoa</taxon>
        <taxon>Spiralia</taxon>
        <taxon>Lophotrochozoa</taxon>
        <taxon>Mollusca</taxon>
        <taxon>Gastropoda</taxon>
        <taxon>Patellogastropoda</taxon>
        <taxon>Lottioidea</taxon>
        <taxon>Lottiidae</taxon>
        <taxon>Lottia</taxon>
    </lineage>
</organism>
<keyword evidence="2" id="KW-0472">Membrane</keyword>
<dbReference type="AlphaFoldDB" id="V4A917"/>
<keyword evidence="2" id="KW-1133">Transmembrane helix</keyword>
<feature type="transmembrane region" description="Helical" evidence="2">
    <location>
        <begin position="32"/>
        <end position="55"/>
    </location>
</feature>
<sequence>MSRIDNDNSTVNTTSTHLTSSQPTEEDDLSLLLSYISIGISGLTLILITILIFIICSRRKKKNVRAYKPHLTGSYVLKTRRHYDTEYNSENSGLDNSIDGINSHQNISRKQTNDFKRTEGKPEMREKQDLDYANEEMMANNRHTIYNDRDLEILNNDFYVCSGLYH</sequence>
<evidence type="ECO:0000256" key="2">
    <source>
        <dbReference type="SAM" id="Phobius"/>
    </source>
</evidence>
<feature type="compositionally biased region" description="Low complexity" evidence="1">
    <location>
        <begin position="7"/>
        <end position="16"/>
    </location>
</feature>
<name>V4A917_LOTGI</name>
<dbReference type="RefSeq" id="XP_009055957.1">
    <property type="nucleotide sequence ID" value="XM_009057709.1"/>
</dbReference>
<protein>
    <submittedName>
        <fullName evidence="3">Uncharacterized protein</fullName>
    </submittedName>
</protein>
<feature type="region of interest" description="Disordered" evidence="1">
    <location>
        <begin position="1"/>
        <end position="22"/>
    </location>
</feature>